<sequence length="237" mass="25067">MKKTSIILTCALALMAVSPVAAFAAPNNVEVSSQAKSDNSLEGLNLISVDKFVQKDAVKTTTYKTADEVFAAHGGTTKRVDLSSLPKNTAVIKVNTVDELDALLSGVSGSLSGEGENVVISPNQSQSNDSNNVSKVSPTAYTSSKSSNLYDAKTWWVRLYSNYTVTNAGIIDVQAYTALSGLTLGVTWNQTSATSTKISSKQWLTKGSGTYNLVIFIEGIGTVYSENVSGSHYVTVS</sequence>
<keyword evidence="2" id="KW-0732">Signal</keyword>
<evidence type="ECO:0000313" key="4">
    <source>
        <dbReference type="Proteomes" id="UP001242811"/>
    </source>
</evidence>
<reference evidence="3 4" key="1">
    <citation type="submission" date="2023-07" db="EMBL/GenBank/DDBJ databases">
        <title>Genomic Encyclopedia of Type Strains, Phase IV (KMG-IV): sequencing the most valuable type-strain genomes for metagenomic binning, comparative biology and taxonomic classification.</title>
        <authorList>
            <person name="Goeker M."/>
        </authorList>
    </citation>
    <scope>NUCLEOTIDE SEQUENCE [LARGE SCALE GENOMIC DNA]</scope>
    <source>
        <strain evidence="3 4">DSM 14914</strain>
    </source>
</reference>
<dbReference type="Proteomes" id="UP001242811">
    <property type="component" value="Unassembled WGS sequence"/>
</dbReference>
<feature type="chain" id="PRO_5045645548" description="Surface layer protein A domain-containing protein" evidence="2">
    <location>
        <begin position="25"/>
        <end position="237"/>
    </location>
</feature>
<organism evidence="3 4">
    <name type="scientific">Paenibacillus brasilensis</name>
    <dbReference type="NCBI Taxonomy" id="128574"/>
    <lineage>
        <taxon>Bacteria</taxon>
        <taxon>Bacillati</taxon>
        <taxon>Bacillota</taxon>
        <taxon>Bacilli</taxon>
        <taxon>Bacillales</taxon>
        <taxon>Paenibacillaceae</taxon>
        <taxon>Paenibacillus</taxon>
    </lineage>
</organism>
<protein>
    <recommendedName>
        <fullName evidence="5">Surface layer protein A domain-containing protein</fullName>
    </recommendedName>
</protein>
<evidence type="ECO:0000256" key="1">
    <source>
        <dbReference type="SAM" id="MobiDB-lite"/>
    </source>
</evidence>
<feature type="compositionally biased region" description="Low complexity" evidence="1">
    <location>
        <begin position="115"/>
        <end position="138"/>
    </location>
</feature>
<evidence type="ECO:0000313" key="3">
    <source>
        <dbReference type="EMBL" id="MDQ0495881.1"/>
    </source>
</evidence>
<accession>A0ABU0L3M3</accession>
<comment type="caution">
    <text evidence="3">The sequence shown here is derived from an EMBL/GenBank/DDBJ whole genome shotgun (WGS) entry which is preliminary data.</text>
</comment>
<dbReference type="EMBL" id="JAUSWA010000028">
    <property type="protein sequence ID" value="MDQ0495881.1"/>
    <property type="molecule type" value="Genomic_DNA"/>
</dbReference>
<keyword evidence="4" id="KW-1185">Reference proteome</keyword>
<proteinExistence type="predicted"/>
<evidence type="ECO:0000256" key="2">
    <source>
        <dbReference type="SAM" id="SignalP"/>
    </source>
</evidence>
<name>A0ABU0L3M3_9BACL</name>
<feature type="signal peptide" evidence="2">
    <location>
        <begin position="1"/>
        <end position="24"/>
    </location>
</feature>
<evidence type="ECO:0008006" key="5">
    <source>
        <dbReference type="Google" id="ProtNLM"/>
    </source>
</evidence>
<feature type="region of interest" description="Disordered" evidence="1">
    <location>
        <begin position="115"/>
        <end position="145"/>
    </location>
</feature>
<gene>
    <name evidence="3" type="ORF">QOZ95_004064</name>
</gene>